<gene>
    <name evidence="1" type="primary">A04g503870.1_BraROA</name>
    <name evidence="1" type="ORF">IGI04_015216</name>
</gene>
<reference evidence="1 2" key="1">
    <citation type="submission" date="2021-03" db="EMBL/GenBank/DDBJ databases">
        <authorList>
            <person name="King G.J."/>
            <person name="Bancroft I."/>
            <person name="Baten A."/>
            <person name="Bloomfield J."/>
            <person name="Borpatragohain P."/>
            <person name="He Z."/>
            <person name="Irish N."/>
            <person name="Irwin J."/>
            <person name="Liu K."/>
            <person name="Mauleon R.P."/>
            <person name="Moore J."/>
            <person name="Morris R."/>
            <person name="Ostergaard L."/>
            <person name="Wang B."/>
            <person name="Wells R."/>
        </authorList>
    </citation>
    <scope>NUCLEOTIDE SEQUENCE [LARGE SCALE GENOMIC DNA]</scope>
    <source>
        <strain evidence="1">R-o-18</strain>
        <tissue evidence="1">Leaf</tissue>
    </source>
</reference>
<evidence type="ECO:0000313" key="1">
    <source>
        <dbReference type="EMBL" id="KAG5400609.1"/>
    </source>
</evidence>
<dbReference type="PANTHER" id="PTHR14379">
    <property type="entry name" value="LIMKAIN B LKAP"/>
    <property type="match status" value="1"/>
</dbReference>
<evidence type="ECO:0000313" key="2">
    <source>
        <dbReference type="Proteomes" id="UP000823674"/>
    </source>
</evidence>
<comment type="caution">
    <text evidence="1">The sequence shown here is derived from an EMBL/GenBank/DDBJ whole genome shotgun (WGS) entry which is preliminary data.</text>
</comment>
<name>A0ABQ7MPE6_BRACM</name>
<proteinExistence type="predicted"/>
<organism evidence="1 2">
    <name type="scientific">Brassica rapa subsp. trilocularis</name>
    <dbReference type="NCBI Taxonomy" id="1813537"/>
    <lineage>
        <taxon>Eukaryota</taxon>
        <taxon>Viridiplantae</taxon>
        <taxon>Streptophyta</taxon>
        <taxon>Embryophyta</taxon>
        <taxon>Tracheophyta</taxon>
        <taxon>Spermatophyta</taxon>
        <taxon>Magnoliopsida</taxon>
        <taxon>eudicotyledons</taxon>
        <taxon>Gunneridae</taxon>
        <taxon>Pentapetalae</taxon>
        <taxon>rosids</taxon>
        <taxon>malvids</taxon>
        <taxon>Brassicales</taxon>
        <taxon>Brassicaceae</taxon>
        <taxon>Brassiceae</taxon>
        <taxon>Brassica</taxon>
    </lineage>
</organism>
<evidence type="ECO:0008006" key="3">
    <source>
        <dbReference type="Google" id="ProtNLM"/>
    </source>
</evidence>
<accession>A0ABQ7MPE6</accession>
<sequence length="454" mass="50775">VKALASLIFSSLSRNFFSIISHRFPWPLSYSRWLRRASSGTQRIAKFLPVSTLAVLVSKSIQSGLQDTCYLGLTSIFAYGSTEDIMVGFDSSAGKVVYRTTAALDYNGAGEIYENELPETETAEDIISRSECPPAVVMNLTEPGDKHQRYGAFITGVFSWALNNHPPANLILVVGDVAEHEYRFACVFSHLISSGYNVAFVQPENQASQMLFRLGRRRRIWLWEKLSLGEGPIRKQKPPNFHYEAKNSSNGLKLRIFKCGDSNNARGKNNSLRDINACQMPVGLDARDISASVNQTLMNMNYDGKLCLRLYGDTDVDKIGHTDDTLRFCGMPRTTILEQILVDLYGVSLFNRGTPFNMLLIVGDLSKDKAILDAFSLLPKRGWVNVLVCQPSAVEEAEFSSEVKLPPWGKIVDTAFAICEKKQKEREDSRKRSEETRASYLNGTAEVSRIFGEF</sequence>
<dbReference type="InterPro" id="IPR024768">
    <property type="entry name" value="Marf1"/>
</dbReference>
<dbReference type="EMBL" id="JADBGQ010000004">
    <property type="protein sequence ID" value="KAG5400609.1"/>
    <property type="molecule type" value="Genomic_DNA"/>
</dbReference>
<keyword evidence="2" id="KW-1185">Reference proteome</keyword>
<dbReference type="Proteomes" id="UP000823674">
    <property type="component" value="Chromosome A04"/>
</dbReference>
<dbReference type="PANTHER" id="PTHR14379:SF22">
    <property type="entry name" value="ENDONUCLEASE OR GLYCOSYL HYDROLASE"/>
    <property type="match status" value="1"/>
</dbReference>
<protein>
    <recommendedName>
        <fullName evidence="3">NYN domain-containing protein</fullName>
    </recommendedName>
</protein>
<feature type="non-terminal residue" evidence="1">
    <location>
        <position position="1"/>
    </location>
</feature>